<gene>
    <name evidence="2" type="ORF">SEPMUDRAFT_120926</name>
</gene>
<evidence type="ECO:0008006" key="4">
    <source>
        <dbReference type="Google" id="ProtNLM"/>
    </source>
</evidence>
<evidence type="ECO:0000313" key="2">
    <source>
        <dbReference type="EMBL" id="EMF09040.1"/>
    </source>
</evidence>
<feature type="compositionally biased region" description="Polar residues" evidence="1">
    <location>
        <begin position="12"/>
        <end position="23"/>
    </location>
</feature>
<proteinExistence type="predicted"/>
<dbReference type="EMBL" id="KB456270">
    <property type="protein sequence ID" value="EMF09040.1"/>
    <property type="molecule type" value="Genomic_DNA"/>
</dbReference>
<reference evidence="2 3" key="1">
    <citation type="journal article" date="2012" name="PLoS Pathog.">
        <title>Diverse lifestyles and strategies of plant pathogenesis encoded in the genomes of eighteen Dothideomycetes fungi.</title>
        <authorList>
            <person name="Ohm R.A."/>
            <person name="Feau N."/>
            <person name="Henrissat B."/>
            <person name="Schoch C.L."/>
            <person name="Horwitz B.A."/>
            <person name="Barry K.W."/>
            <person name="Condon B.J."/>
            <person name="Copeland A.C."/>
            <person name="Dhillon B."/>
            <person name="Glaser F."/>
            <person name="Hesse C.N."/>
            <person name="Kosti I."/>
            <person name="LaButti K."/>
            <person name="Lindquist E.A."/>
            <person name="Lucas S."/>
            <person name="Salamov A.A."/>
            <person name="Bradshaw R.E."/>
            <person name="Ciuffetti L."/>
            <person name="Hamelin R.C."/>
            <person name="Kema G.H.J."/>
            <person name="Lawrence C."/>
            <person name="Scott J.A."/>
            <person name="Spatafora J.W."/>
            <person name="Turgeon B.G."/>
            <person name="de Wit P.J.G.M."/>
            <person name="Zhong S."/>
            <person name="Goodwin S.B."/>
            <person name="Grigoriev I.V."/>
        </authorList>
    </citation>
    <scope>NUCLEOTIDE SEQUENCE [LARGE SCALE GENOMIC DNA]</scope>
    <source>
        <strain evidence="2 3">SO2202</strain>
    </source>
</reference>
<evidence type="ECO:0000313" key="3">
    <source>
        <dbReference type="Proteomes" id="UP000016931"/>
    </source>
</evidence>
<feature type="compositionally biased region" description="Gly residues" evidence="1">
    <location>
        <begin position="46"/>
        <end position="60"/>
    </location>
</feature>
<dbReference type="Proteomes" id="UP000016931">
    <property type="component" value="Unassembled WGS sequence"/>
</dbReference>
<dbReference type="GeneID" id="27898783"/>
<feature type="region of interest" description="Disordered" evidence="1">
    <location>
        <begin position="1"/>
        <end position="60"/>
    </location>
</feature>
<name>M3CB28_SPHMS</name>
<evidence type="ECO:0000256" key="1">
    <source>
        <dbReference type="SAM" id="MobiDB-lite"/>
    </source>
</evidence>
<dbReference type="eggNOG" id="ENOG502TBGQ">
    <property type="taxonomic scope" value="Eukaryota"/>
</dbReference>
<organism evidence="2 3">
    <name type="scientific">Sphaerulina musiva (strain SO2202)</name>
    <name type="common">Poplar stem canker fungus</name>
    <name type="synonym">Septoria musiva</name>
    <dbReference type="NCBI Taxonomy" id="692275"/>
    <lineage>
        <taxon>Eukaryota</taxon>
        <taxon>Fungi</taxon>
        <taxon>Dikarya</taxon>
        <taxon>Ascomycota</taxon>
        <taxon>Pezizomycotina</taxon>
        <taxon>Dothideomycetes</taxon>
        <taxon>Dothideomycetidae</taxon>
        <taxon>Mycosphaerellales</taxon>
        <taxon>Mycosphaerellaceae</taxon>
        <taxon>Sphaerulina</taxon>
    </lineage>
</organism>
<keyword evidence="3" id="KW-1185">Reference proteome</keyword>
<dbReference type="AlphaFoldDB" id="M3CB28"/>
<sequence length="60" mass="5661">MSGQMTKGDASRIQSGNAKSGNDSGFAARAQSAADRSANTAASKGSNGGNGGNSGGAKKG</sequence>
<dbReference type="OMA" id="ANSGQCG"/>
<dbReference type="RefSeq" id="XP_016757161.1">
    <property type="nucleotide sequence ID" value="XM_016901646.1"/>
</dbReference>
<dbReference type="HOGENOM" id="CLU_193137_0_2_1"/>
<feature type="compositionally biased region" description="Low complexity" evidence="1">
    <location>
        <begin position="27"/>
        <end position="45"/>
    </location>
</feature>
<accession>M3CB28</accession>
<protein>
    <recommendedName>
        <fullName evidence="4">SMP domain-containing protein</fullName>
    </recommendedName>
</protein>